<sequence>MRIKLFLMGTAIAVFAIVVALVVWKQVAKSPDPVETQLTLAEQPFLYDIPVAQKGVDWDSDGKQETLSIVMTEGKLVNYEDPGPYMGEFYVGQFSAVLKDAGGNTLQSLELAPTFHEALMFPKGTFELMFDDYNDDGYPEFTIGQYMSSNGNIYNMYTIRPEGISTVGSGIFTSSAEGPYSIRYPKASPISFLNRYYDNSRGKAFQSTFEWSGNTFKKLGEVELVFDPETGTETVPPAKEDKELGLAATPMQYGFKLNYNPIFTMSSDEIVRDGDKLAIPFSVSEDSDKSSALRRVIGYFDLASQTTLAAHEITNTTVTNIYGVSSALKVFGLIGQDELVYSNVSEEGGTQNYRIDKLNLKSGAKETLVAGFPSAPNEQGFFARNWFSPKENRIVFNQYSEGTMETFDMKTRKVNAFHKKYPHSWPLYMTIPSPDGSLFWYQGSDFRLMDLNEKVVAKVPYPEGMIDYPVWIWSDDSNYSAIHYTFDQDRKHVIDSEEIENIAPQGVRIFDRRGKEVANLKAEPKKDEYVEIAGWLPESNGVLLRYFHLYREEARKENFPIMDSSVTYKLYHLNERKLTSLENVDSFEKLPKPTLVKSAVRGMHNYILDKDAKLLWKTANRSPDAAYPISSPAGELYIVSNDAINGKAEIAKYEKATRRWTKGNLPYNFIDPVFNGENWLSSEGTSYINLKWCLNGN</sequence>
<dbReference type="RefSeq" id="WP_120975356.1">
    <property type="nucleotide sequence ID" value="NZ_RBZM01000004.1"/>
</dbReference>
<dbReference type="Proteomes" id="UP000282076">
    <property type="component" value="Unassembled WGS sequence"/>
</dbReference>
<dbReference type="AlphaFoldDB" id="A0A494XYZ3"/>
<gene>
    <name evidence="1" type="ORF">D7Z26_06995</name>
</gene>
<comment type="caution">
    <text evidence="1">The sequence shown here is derived from an EMBL/GenBank/DDBJ whole genome shotgun (WGS) entry which is preliminary data.</text>
</comment>
<proteinExistence type="predicted"/>
<dbReference type="InterPro" id="IPR011044">
    <property type="entry name" value="Quino_amine_DH_bsu"/>
</dbReference>
<dbReference type="OrthoDB" id="2516592at2"/>
<evidence type="ECO:0000313" key="2">
    <source>
        <dbReference type="Proteomes" id="UP000282076"/>
    </source>
</evidence>
<evidence type="ECO:0000313" key="1">
    <source>
        <dbReference type="EMBL" id="RKP54978.1"/>
    </source>
</evidence>
<name>A0A494XYZ3_9BACL</name>
<dbReference type="SUPFAM" id="SSF50969">
    <property type="entry name" value="YVTN repeat-like/Quinoprotein amine dehydrogenase"/>
    <property type="match status" value="1"/>
</dbReference>
<accession>A0A494XYZ3</accession>
<organism evidence="1 2">
    <name type="scientific">Cohnella endophytica</name>
    <dbReference type="NCBI Taxonomy" id="2419778"/>
    <lineage>
        <taxon>Bacteria</taxon>
        <taxon>Bacillati</taxon>
        <taxon>Bacillota</taxon>
        <taxon>Bacilli</taxon>
        <taxon>Bacillales</taxon>
        <taxon>Paenibacillaceae</taxon>
        <taxon>Cohnella</taxon>
    </lineage>
</organism>
<reference evidence="1 2" key="1">
    <citation type="submission" date="2018-10" db="EMBL/GenBank/DDBJ databases">
        <title>Cohnella sp. M2MS4P-1, whole genome shotgun sequence.</title>
        <authorList>
            <person name="Tuo L."/>
        </authorList>
    </citation>
    <scope>NUCLEOTIDE SEQUENCE [LARGE SCALE GENOMIC DNA]</scope>
    <source>
        <strain evidence="1 2">M2MS4P-1</strain>
    </source>
</reference>
<keyword evidence="2" id="KW-1185">Reference proteome</keyword>
<dbReference type="EMBL" id="RBZM01000004">
    <property type="protein sequence ID" value="RKP54978.1"/>
    <property type="molecule type" value="Genomic_DNA"/>
</dbReference>
<protein>
    <submittedName>
        <fullName evidence="1">Uncharacterized protein</fullName>
    </submittedName>
</protein>